<dbReference type="SUPFAM" id="SSF47676">
    <property type="entry name" value="Conserved domain common to transcription factors TFIIS, elongin A, CRSP70"/>
    <property type="match status" value="1"/>
</dbReference>
<keyword evidence="5" id="KW-0010">Activator</keyword>
<dbReference type="SMART" id="SM00509">
    <property type="entry name" value="TFS2N"/>
    <property type="match status" value="1"/>
</dbReference>
<dbReference type="EMBL" id="PGGH01004353">
    <property type="protein sequence ID" value="NIG57845.1"/>
    <property type="molecule type" value="Genomic_DNA"/>
</dbReference>
<evidence type="ECO:0000313" key="14">
    <source>
        <dbReference type="Proteomes" id="UP001165941"/>
    </source>
</evidence>
<dbReference type="PANTHER" id="PTHR15201:SF1">
    <property type="entry name" value="MEDIATOR OF RNA POLYMERASE II TRANSCRIPTION SUBUNIT 26"/>
    <property type="match status" value="1"/>
</dbReference>
<evidence type="ECO:0000256" key="6">
    <source>
        <dbReference type="ARBA" id="ARBA00023163"/>
    </source>
</evidence>
<sequence length="671" mass="73086">MWSSSEAGRLAVAEKSETGTKSQTHTRLAKTLSSAWTRLTPTVWLAGHSDSAKDGLNNAQHIERLEGFGAISPSPEVLGLLLSTLGGPAQMLPSPQIRNMVAVQEVISSLEKYPITKEALEETRLGKLINDVRKKTKNEELAKRAKKLLRSWQKLIEPVHQNEAALRGLAGAPGSANGGAHNCRPEAGAAGPPKSIHDLKNRNDIQRLPGQRLDRLGSRKRRGDQRDLGHPGPPPRVSKVSHDSLVANSSPLPTNGISGSPESFPGPLDSSGHVGPEGSRLEHSENDKHSGKIPVNAVRPHTSSPGLGKPPRPCLQTKAAVLQQLDRVDETSGPPHPKGPPRCSFSPRNSRHEGSFARQRSPYTYKGSMPSPSPRPQSLDATQVPSPLPLAQPSTPPVRRLELLPSAESPVRWLEQPEGHQRLAGSGCKAGLPPAEPLLPRAGFSPDSSKADSDAASSGGSDSKKKKRYRPRDYTVNLDGQVAEAGVKPVRLKERKLTFDPMTRQIKPLTQKEPVRADSPVHTEQPRTELDKPEAKASLQSPFEQTNWKELSRNEIIQSYLSQQSSLLSSSGAQTPGAHHFMSEYLKQEESTRRGAWKPHVLVPHSPLTDLPGLSREVTQDDLDRVQAHQWPGVNGCHDTQGNWYDWTQCISLDPHGDAGRLNILPYVCLD</sequence>
<dbReference type="Proteomes" id="UP001165941">
    <property type="component" value="Unassembled WGS sequence"/>
</dbReference>
<dbReference type="InterPro" id="IPR017923">
    <property type="entry name" value="TFIIS_N"/>
</dbReference>
<evidence type="ECO:0000256" key="8">
    <source>
        <dbReference type="ARBA" id="ARBA00030125"/>
    </source>
</evidence>
<evidence type="ECO:0000256" key="4">
    <source>
        <dbReference type="ARBA" id="ARBA00023015"/>
    </source>
</evidence>
<feature type="compositionally biased region" description="Basic and acidic residues" evidence="11">
    <location>
        <begin position="513"/>
        <end position="535"/>
    </location>
</feature>
<dbReference type="CDD" id="cd00183">
    <property type="entry name" value="TFIIS_I"/>
    <property type="match status" value="1"/>
</dbReference>
<dbReference type="InterPro" id="IPR042376">
    <property type="entry name" value="MED26"/>
</dbReference>
<comment type="subcellular location">
    <subcellularLocation>
        <location evidence="1 10">Nucleus</location>
    </subcellularLocation>
</comment>
<keyword evidence="4" id="KW-0805">Transcription regulation</keyword>
<feature type="region of interest" description="Disordered" evidence="11">
    <location>
        <begin position="1"/>
        <end position="24"/>
    </location>
</feature>
<evidence type="ECO:0000259" key="12">
    <source>
        <dbReference type="PROSITE" id="PS51319"/>
    </source>
</evidence>
<feature type="region of interest" description="Disordered" evidence="11">
    <location>
        <begin position="170"/>
        <end position="474"/>
    </location>
</feature>
<dbReference type="Pfam" id="PF08711">
    <property type="entry name" value="Med26"/>
    <property type="match status" value="1"/>
</dbReference>
<dbReference type="PANTHER" id="PTHR15201">
    <property type="entry name" value="CRSP70"/>
    <property type="match status" value="1"/>
</dbReference>
<evidence type="ECO:0000256" key="7">
    <source>
        <dbReference type="ARBA" id="ARBA00023242"/>
    </source>
</evidence>
<dbReference type="InterPro" id="IPR031416">
    <property type="entry name" value="Med26_C"/>
</dbReference>
<keyword evidence="14" id="KW-1185">Reference proteome</keyword>
<feature type="domain" description="TFIIS N-terminal" evidence="12">
    <location>
        <begin position="80"/>
        <end position="159"/>
    </location>
</feature>
<evidence type="ECO:0000256" key="9">
    <source>
        <dbReference type="ARBA" id="ARBA00031968"/>
    </source>
</evidence>
<evidence type="ECO:0000256" key="5">
    <source>
        <dbReference type="ARBA" id="ARBA00023159"/>
    </source>
</evidence>
<accession>A0ABX0RZJ9</accession>
<reference evidence="13" key="1">
    <citation type="submission" date="2018-05" db="EMBL/GenBank/DDBJ databases">
        <authorList>
            <person name="Pedro S.L.S."/>
            <person name="Freitas R.C."/>
            <person name="Barreto A.S."/>
            <person name="Lima A.O.S."/>
        </authorList>
    </citation>
    <scope>NUCLEOTIDE SEQUENCE</scope>
    <source>
        <strain evidence="13">BP203</strain>
        <tissue evidence="13">Muscle</tissue>
    </source>
</reference>
<comment type="caution">
    <text evidence="13">The sequence shown here is derived from an EMBL/GenBank/DDBJ whole genome shotgun (WGS) entry which is preliminary data.</text>
</comment>
<keyword evidence="7 10" id="KW-0539">Nucleus</keyword>
<evidence type="ECO:0000256" key="3">
    <source>
        <dbReference type="ARBA" id="ARBA00019686"/>
    </source>
</evidence>
<feature type="compositionally biased region" description="Pro residues" evidence="11">
    <location>
        <begin position="386"/>
        <end position="396"/>
    </location>
</feature>
<dbReference type="PROSITE" id="PS51319">
    <property type="entry name" value="TFIIS_N"/>
    <property type="match status" value="1"/>
</dbReference>
<proteinExistence type="inferred from homology"/>
<evidence type="ECO:0000256" key="10">
    <source>
        <dbReference type="PROSITE-ProRule" id="PRU00649"/>
    </source>
</evidence>
<evidence type="ECO:0000256" key="1">
    <source>
        <dbReference type="ARBA" id="ARBA00004123"/>
    </source>
</evidence>
<evidence type="ECO:0000313" key="13">
    <source>
        <dbReference type="EMBL" id="NIG57845.1"/>
    </source>
</evidence>
<evidence type="ECO:0000256" key="2">
    <source>
        <dbReference type="ARBA" id="ARBA00009681"/>
    </source>
</evidence>
<dbReference type="Gene3D" id="1.20.930.10">
    <property type="entry name" value="Conserved domain common to transcription factors TFIIS, elongin A, CRSP70"/>
    <property type="match status" value="1"/>
</dbReference>
<feature type="region of interest" description="Disordered" evidence="11">
    <location>
        <begin position="499"/>
        <end position="542"/>
    </location>
</feature>
<name>A0ABX0RZJ9_PONBL</name>
<dbReference type="InterPro" id="IPR035441">
    <property type="entry name" value="TFIIS/LEDGF_dom_sf"/>
</dbReference>
<feature type="compositionally biased region" description="Basic and acidic residues" evidence="11">
    <location>
        <begin position="195"/>
        <end position="205"/>
    </location>
</feature>
<protein>
    <recommendedName>
        <fullName evidence="3">Mediator of RNA polymerase II transcription subunit 26</fullName>
    </recommendedName>
    <alternativeName>
        <fullName evidence="8">Cofactor required for Sp1 transcriptional activation subunit 7</fullName>
    </alternativeName>
    <alternativeName>
        <fullName evidence="9">Mediator complex subunit 26</fullName>
    </alternativeName>
</protein>
<organism evidence="13 14">
    <name type="scientific">Pontoporia blainvillei</name>
    <name type="common">Franciscana</name>
    <name type="synonym">Delphinus blainvillei</name>
    <dbReference type="NCBI Taxonomy" id="48723"/>
    <lineage>
        <taxon>Eukaryota</taxon>
        <taxon>Metazoa</taxon>
        <taxon>Chordata</taxon>
        <taxon>Craniata</taxon>
        <taxon>Vertebrata</taxon>
        <taxon>Euteleostomi</taxon>
        <taxon>Mammalia</taxon>
        <taxon>Eutheria</taxon>
        <taxon>Laurasiatheria</taxon>
        <taxon>Artiodactyla</taxon>
        <taxon>Whippomorpha</taxon>
        <taxon>Cetacea</taxon>
        <taxon>Odontoceti</taxon>
        <taxon>Pontoporiidae</taxon>
        <taxon>Pontoporia</taxon>
    </lineage>
</organism>
<feature type="compositionally biased region" description="Basic and acidic residues" evidence="11">
    <location>
        <begin position="279"/>
        <end position="290"/>
    </location>
</feature>
<feature type="compositionally biased region" description="Polar residues" evidence="11">
    <location>
        <begin position="246"/>
        <end position="261"/>
    </location>
</feature>
<dbReference type="InterPro" id="IPR003617">
    <property type="entry name" value="TFIIS/CRSP70_N_sub"/>
</dbReference>
<dbReference type="InterPro" id="IPR031417">
    <property type="entry name" value="Med26_Mid"/>
</dbReference>
<gene>
    <name evidence="13" type="ORF">BU61_148</name>
</gene>
<comment type="similarity">
    <text evidence="2">Belongs to the Mediator complex subunit 26 family.</text>
</comment>
<keyword evidence="6" id="KW-0804">Transcription</keyword>
<dbReference type="Pfam" id="PF15694">
    <property type="entry name" value="Med26_M"/>
    <property type="match status" value="1"/>
</dbReference>
<evidence type="ECO:0000256" key="11">
    <source>
        <dbReference type="SAM" id="MobiDB-lite"/>
    </source>
</evidence>
<dbReference type="Pfam" id="PF15693">
    <property type="entry name" value="Med26_C"/>
    <property type="match status" value="1"/>
</dbReference>